<sequence>MDRAYYNRWADNDYEQVNVEGTLNEMKYHYSTDTRQISRLPESCCLGPTDGSQSSLSGSYSSENVELQESSKFEMNRYYGLTEVDSSLQDAIVRMDYVQSVLNKITLTNKSAEFCQLLEDFLHNVEGMRIKLQTILSPFANLEQFSTDLLPMTDTNYSTANSTASSASDNISIDGQK</sequence>
<dbReference type="Proteomes" id="UP000095285">
    <property type="component" value="Unassembled WGS sequence"/>
</dbReference>
<reference evidence="2" key="1">
    <citation type="submission" date="2012-04" db="EMBL/GenBank/DDBJ databases">
        <title>The Genome Sequence of Loa loa.</title>
        <authorList>
            <consortium name="The Broad Institute Genome Sequencing Platform"/>
            <consortium name="Broad Institute Genome Sequencing Center for Infectious Disease"/>
            <person name="Nutman T.B."/>
            <person name="Fink D.L."/>
            <person name="Russ C."/>
            <person name="Young S."/>
            <person name="Zeng Q."/>
            <person name="Gargeya S."/>
            <person name="Alvarado L."/>
            <person name="Berlin A."/>
            <person name="Chapman S.B."/>
            <person name="Chen Z."/>
            <person name="Freedman E."/>
            <person name="Gellesch M."/>
            <person name="Goldberg J."/>
            <person name="Griggs A."/>
            <person name="Gujja S."/>
            <person name="Heilman E.R."/>
            <person name="Heiman D."/>
            <person name="Howarth C."/>
            <person name="Mehta T."/>
            <person name="Neiman D."/>
            <person name="Pearson M."/>
            <person name="Roberts A."/>
            <person name="Saif S."/>
            <person name="Shea T."/>
            <person name="Shenoy N."/>
            <person name="Sisk P."/>
            <person name="Stolte C."/>
            <person name="Sykes S."/>
            <person name="White J."/>
            <person name="Yandava C."/>
            <person name="Haas B."/>
            <person name="Henn M.R."/>
            <person name="Nusbaum C."/>
            <person name="Birren B."/>
        </authorList>
    </citation>
    <scope>NUCLEOTIDE SEQUENCE [LARGE SCALE GENOMIC DNA]</scope>
</reference>
<accession>A0A1I7VLF3</accession>
<proteinExistence type="predicted"/>
<protein>
    <submittedName>
        <fullName evidence="3">PCM1_C domain-containing protein</fullName>
    </submittedName>
</protein>
<keyword evidence="2" id="KW-1185">Reference proteome</keyword>
<dbReference type="WBParaSite" id="EN70_3861">
    <property type="protein sequence ID" value="EN70_3861"/>
    <property type="gene ID" value="EN70_3861"/>
</dbReference>
<evidence type="ECO:0000313" key="2">
    <source>
        <dbReference type="Proteomes" id="UP000095285"/>
    </source>
</evidence>
<feature type="region of interest" description="Disordered" evidence="1">
    <location>
        <begin position="158"/>
        <end position="177"/>
    </location>
</feature>
<organism evidence="2 3">
    <name type="scientific">Loa loa</name>
    <name type="common">Eye worm</name>
    <name type="synonym">Filaria loa</name>
    <dbReference type="NCBI Taxonomy" id="7209"/>
    <lineage>
        <taxon>Eukaryota</taxon>
        <taxon>Metazoa</taxon>
        <taxon>Ecdysozoa</taxon>
        <taxon>Nematoda</taxon>
        <taxon>Chromadorea</taxon>
        <taxon>Rhabditida</taxon>
        <taxon>Spirurina</taxon>
        <taxon>Spiruromorpha</taxon>
        <taxon>Filarioidea</taxon>
        <taxon>Onchocercidae</taxon>
        <taxon>Loa</taxon>
    </lineage>
</organism>
<evidence type="ECO:0000256" key="1">
    <source>
        <dbReference type="SAM" id="MobiDB-lite"/>
    </source>
</evidence>
<reference evidence="3" key="2">
    <citation type="submission" date="2016-11" db="UniProtKB">
        <authorList>
            <consortium name="WormBaseParasite"/>
        </authorList>
    </citation>
    <scope>IDENTIFICATION</scope>
</reference>
<dbReference type="AlphaFoldDB" id="A0A1I7VLF3"/>
<evidence type="ECO:0000313" key="3">
    <source>
        <dbReference type="WBParaSite" id="EN70_3861"/>
    </source>
</evidence>
<name>A0A1I7VLF3_LOALO</name>